<feature type="transmembrane region" description="Helical" evidence="19">
    <location>
        <begin position="53"/>
        <end position="70"/>
    </location>
</feature>
<dbReference type="EMBL" id="DSDS01000149">
    <property type="protein sequence ID" value="HET98366.1"/>
    <property type="molecule type" value="Genomic_DNA"/>
</dbReference>
<evidence type="ECO:0000256" key="14">
    <source>
        <dbReference type="ARBA" id="ARBA00023098"/>
    </source>
</evidence>
<feature type="transmembrane region" description="Helical" evidence="19">
    <location>
        <begin position="175"/>
        <end position="194"/>
    </location>
</feature>
<evidence type="ECO:0000256" key="2">
    <source>
        <dbReference type="ARBA" id="ARBA00004651"/>
    </source>
</evidence>
<dbReference type="GO" id="GO:0004605">
    <property type="term" value="F:phosphatidate cytidylyltransferase activity"/>
    <property type="evidence" value="ECO:0007669"/>
    <property type="project" value="UniProtKB-EC"/>
</dbReference>
<evidence type="ECO:0000256" key="17">
    <source>
        <dbReference type="ARBA" id="ARBA00023264"/>
    </source>
</evidence>
<dbReference type="GO" id="GO:0005886">
    <property type="term" value="C:plasma membrane"/>
    <property type="evidence" value="ECO:0007669"/>
    <property type="project" value="UniProtKB-SubCell"/>
</dbReference>
<dbReference type="PROSITE" id="PS01315">
    <property type="entry name" value="CDS"/>
    <property type="match status" value="1"/>
</dbReference>
<dbReference type="PANTHER" id="PTHR46382:SF1">
    <property type="entry name" value="PHOSPHATIDATE CYTIDYLYLTRANSFERASE"/>
    <property type="match status" value="1"/>
</dbReference>
<evidence type="ECO:0000256" key="9">
    <source>
        <dbReference type="ARBA" id="ARBA00022516"/>
    </source>
</evidence>
<comment type="similarity">
    <text evidence="5 18">Belongs to the CDS family.</text>
</comment>
<evidence type="ECO:0000256" key="1">
    <source>
        <dbReference type="ARBA" id="ARBA00001698"/>
    </source>
</evidence>
<dbReference type="InterPro" id="IPR000374">
    <property type="entry name" value="PC_trans"/>
</dbReference>
<keyword evidence="15 19" id="KW-0472">Membrane</keyword>
<dbReference type="GO" id="GO:0016024">
    <property type="term" value="P:CDP-diacylglycerol biosynthetic process"/>
    <property type="evidence" value="ECO:0007669"/>
    <property type="project" value="UniProtKB-UniPathway"/>
</dbReference>
<feature type="transmembrane region" description="Helical" evidence="19">
    <location>
        <begin position="200"/>
        <end position="222"/>
    </location>
</feature>
<gene>
    <name evidence="20" type="ORF">ENN98_06700</name>
</gene>
<protein>
    <recommendedName>
        <fullName evidence="7 18">Phosphatidate cytidylyltransferase</fullName>
        <ecNumber evidence="6 18">2.7.7.41</ecNumber>
    </recommendedName>
</protein>
<dbReference type="UniPathway" id="UPA00557">
    <property type="reaction ID" value="UER00614"/>
</dbReference>
<proteinExistence type="inferred from homology"/>
<evidence type="ECO:0000256" key="11">
    <source>
        <dbReference type="ARBA" id="ARBA00022692"/>
    </source>
</evidence>
<organism evidence="20">
    <name type="scientific">Desulfurivibrio alkaliphilus</name>
    <dbReference type="NCBI Taxonomy" id="427923"/>
    <lineage>
        <taxon>Bacteria</taxon>
        <taxon>Pseudomonadati</taxon>
        <taxon>Thermodesulfobacteriota</taxon>
        <taxon>Desulfobulbia</taxon>
        <taxon>Desulfobulbales</taxon>
        <taxon>Desulfobulbaceae</taxon>
        <taxon>Desulfurivibrio</taxon>
    </lineage>
</organism>
<evidence type="ECO:0000256" key="18">
    <source>
        <dbReference type="RuleBase" id="RU003938"/>
    </source>
</evidence>
<evidence type="ECO:0000256" key="8">
    <source>
        <dbReference type="ARBA" id="ARBA00022475"/>
    </source>
</evidence>
<comment type="subcellular location">
    <subcellularLocation>
        <location evidence="2">Cell membrane</location>
        <topology evidence="2">Multi-pass membrane protein</topology>
    </subcellularLocation>
</comment>
<feature type="transmembrane region" description="Helical" evidence="19">
    <location>
        <begin position="76"/>
        <end position="97"/>
    </location>
</feature>
<evidence type="ECO:0000256" key="19">
    <source>
        <dbReference type="SAM" id="Phobius"/>
    </source>
</evidence>
<keyword evidence="9" id="KW-0444">Lipid biosynthesis</keyword>
<evidence type="ECO:0000256" key="7">
    <source>
        <dbReference type="ARBA" id="ARBA00019373"/>
    </source>
</evidence>
<keyword evidence="17" id="KW-1208">Phospholipid metabolism</keyword>
<dbReference type="PANTHER" id="PTHR46382">
    <property type="entry name" value="PHOSPHATIDATE CYTIDYLYLTRANSFERASE"/>
    <property type="match status" value="1"/>
</dbReference>
<keyword evidence="16" id="KW-0594">Phospholipid biosynthesis</keyword>
<evidence type="ECO:0000256" key="5">
    <source>
        <dbReference type="ARBA" id="ARBA00010185"/>
    </source>
</evidence>
<comment type="pathway">
    <text evidence="4">Lipid metabolism.</text>
</comment>
<sequence>MQRILTGVVIGIAWLLLLLYAPSLLFLTVICLLALLALREYGFMLLVKEGEPGLRPLFLILAMLPVLTAATTNPALIGAAAMAALAGLILLTIFRYAHLSDPHGFLMRSVFALFYPAVLLAHFPLLMAMPQGREWLIIAGLITVATDSGAYYVGTTLGRHKLCPALSPGKTVEGLLGGVLAGLTVTGLAAWLFFPAINLLQALLFAFILSLAGVVGDLTESLLKRGAGVKDSGRLLPGHGGILDRIDSLLLVAPLLYYLLLLTN</sequence>
<evidence type="ECO:0000256" key="12">
    <source>
        <dbReference type="ARBA" id="ARBA00022695"/>
    </source>
</evidence>
<reference evidence="20" key="1">
    <citation type="journal article" date="2020" name="mSystems">
        <title>Genome- and Community-Level Interaction Insights into Carbon Utilization and Element Cycling Functions of Hydrothermarchaeota in Hydrothermal Sediment.</title>
        <authorList>
            <person name="Zhou Z."/>
            <person name="Liu Y."/>
            <person name="Xu W."/>
            <person name="Pan J."/>
            <person name="Luo Z.H."/>
            <person name="Li M."/>
        </authorList>
    </citation>
    <scope>NUCLEOTIDE SEQUENCE [LARGE SCALE GENOMIC DNA]</scope>
    <source>
        <strain evidence="20">SpSt-1224</strain>
    </source>
</reference>
<keyword evidence="8" id="KW-1003">Cell membrane</keyword>
<keyword evidence="11 18" id="KW-0812">Transmembrane</keyword>
<accession>A0A7C2TGX2</accession>
<evidence type="ECO:0000256" key="4">
    <source>
        <dbReference type="ARBA" id="ARBA00005189"/>
    </source>
</evidence>
<dbReference type="Pfam" id="PF01148">
    <property type="entry name" value="CTP_transf_1"/>
    <property type="match status" value="1"/>
</dbReference>
<comment type="catalytic activity">
    <reaction evidence="1 18">
        <text>a 1,2-diacyl-sn-glycero-3-phosphate + CTP + H(+) = a CDP-1,2-diacyl-sn-glycerol + diphosphate</text>
        <dbReference type="Rhea" id="RHEA:16229"/>
        <dbReference type="ChEBI" id="CHEBI:15378"/>
        <dbReference type="ChEBI" id="CHEBI:33019"/>
        <dbReference type="ChEBI" id="CHEBI:37563"/>
        <dbReference type="ChEBI" id="CHEBI:58332"/>
        <dbReference type="ChEBI" id="CHEBI:58608"/>
        <dbReference type="EC" id="2.7.7.41"/>
    </reaction>
</comment>
<feature type="transmembrane region" description="Helical" evidence="19">
    <location>
        <begin position="12"/>
        <end position="38"/>
    </location>
</feature>
<evidence type="ECO:0000256" key="10">
    <source>
        <dbReference type="ARBA" id="ARBA00022679"/>
    </source>
</evidence>
<evidence type="ECO:0000256" key="15">
    <source>
        <dbReference type="ARBA" id="ARBA00023136"/>
    </source>
</evidence>
<keyword evidence="10 18" id="KW-0808">Transferase</keyword>
<feature type="transmembrane region" description="Helical" evidence="19">
    <location>
        <begin position="242"/>
        <end position="260"/>
    </location>
</feature>
<comment type="caution">
    <text evidence="20">The sequence shown here is derived from an EMBL/GenBank/DDBJ whole genome shotgun (WGS) entry which is preliminary data.</text>
</comment>
<evidence type="ECO:0000256" key="3">
    <source>
        <dbReference type="ARBA" id="ARBA00005119"/>
    </source>
</evidence>
<evidence type="ECO:0000313" key="20">
    <source>
        <dbReference type="EMBL" id="HET98366.1"/>
    </source>
</evidence>
<feature type="transmembrane region" description="Helical" evidence="19">
    <location>
        <begin position="135"/>
        <end position="154"/>
    </location>
</feature>
<evidence type="ECO:0000256" key="16">
    <source>
        <dbReference type="ARBA" id="ARBA00023209"/>
    </source>
</evidence>
<keyword evidence="14" id="KW-0443">Lipid metabolism</keyword>
<evidence type="ECO:0000256" key="13">
    <source>
        <dbReference type="ARBA" id="ARBA00022989"/>
    </source>
</evidence>
<dbReference type="AlphaFoldDB" id="A0A7C2TGX2"/>
<dbReference type="Proteomes" id="UP000885986">
    <property type="component" value="Unassembled WGS sequence"/>
</dbReference>
<evidence type="ECO:0000256" key="6">
    <source>
        <dbReference type="ARBA" id="ARBA00012487"/>
    </source>
</evidence>
<comment type="pathway">
    <text evidence="3 18">Phospholipid metabolism; CDP-diacylglycerol biosynthesis; CDP-diacylglycerol from sn-glycerol 3-phosphate: step 3/3.</text>
</comment>
<keyword evidence="12 18" id="KW-0548">Nucleotidyltransferase</keyword>
<name>A0A7C2TGX2_9BACT</name>
<feature type="transmembrane region" description="Helical" evidence="19">
    <location>
        <begin position="109"/>
        <end position="129"/>
    </location>
</feature>
<keyword evidence="13 19" id="KW-1133">Transmembrane helix</keyword>
<dbReference type="EC" id="2.7.7.41" evidence="6 18"/>